<name>A0A9P1JFD9_BACAS</name>
<reference evidence="2" key="2">
    <citation type="journal article" date="2011" name="J. Biotechnol.">
        <title>Genome sequence of B. amyloliquefaciens type strain DSM7(T) reveals differences to plant-associated B. amyloliquefaciens FZB42.</title>
        <authorList>
            <person name="Ruckert C."/>
            <person name="Blom J."/>
            <person name="Chen X."/>
            <person name="Reva O."/>
            <person name="Borriss R."/>
        </authorList>
    </citation>
    <scope>NUCLEOTIDE SEQUENCE [LARGE SCALE GENOMIC DNA]</scope>
    <source>
        <strain evidence="2">DSM 7</strain>
    </source>
</reference>
<keyword evidence="2" id="KW-1185">Reference proteome</keyword>
<gene>
    <name evidence="1" type="ordered locus">BAMF_0934</name>
</gene>
<dbReference type="AlphaFoldDB" id="A0A9P1JFD9"/>
<dbReference type="EMBL" id="FN597644">
    <property type="protein sequence ID" value="CBI42060.1"/>
    <property type="molecule type" value="Genomic_DNA"/>
</dbReference>
<dbReference type="KEGG" id="bao:BAMF_0934"/>
<proteinExistence type="predicted"/>
<dbReference type="RefSeq" id="WP_013351555.1">
    <property type="nucleotide sequence ID" value="NC_014551.1"/>
</dbReference>
<accession>A0A9P1JFD9</accession>
<sequence>MAKYRKKPVEIEAVKFEDTTESISAIAELSHDRLIRVDYRQKPVVMYIPTLEGVMVAQVGDYIIRGIAGELYPCKPDIFEKTYERVNESNGGI</sequence>
<dbReference type="Proteomes" id="UP000006562">
    <property type="component" value="Chromosome"/>
</dbReference>
<evidence type="ECO:0000313" key="2">
    <source>
        <dbReference type="Proteomes" id="UP000006562"/>
    </source>
</evidence>
<protein>
    <submittedName>
        <fullName evidence="1">Uncharacterized 10.3 kDa protein in GP2-GP6 intergenic region ORF 5</fullName>
    </submittedName>
</protein>
<reference evidence="1 2" key="1">
    <citation type="journal article" date="2011" name="Int. J. Syst. Evol. Microbiol.">
        <title>Relationship of Bacillus amyloliquefaciens clades associated with strains DSM 7T and FZB42T: a proposal for Bacillus amyloliquefaciens subsp. amyloliquefaciens subsp. nov. and Bacillus amyloliquefaciens subsp. plantarum subsp. nov. based on complete genome sequence comparisons.</title>
        <authorList>
            <person name="Borriss R."/>
            <person name="Chen X.H."/>
            <person name="Rueckert C."/>
            <person name="Blom J."/>
            <person name="Becker A."/>
            <person name="Baumgarth B."/>
            <person name="Fan B."/>
            <person name="Pukall R."/>
            <person name="Schumann P."/>
            <person name="Sproer C."/>
            <person name="Junge H."/>
            <person name="Vater J."/>
            <person name="Puhler A."/>
            <person name="Klenk H.P."/>
        </authorList>
    </citation>
    <scope>NUCLEOTIDE SEQUENCE [LARGE SCALE GENOMIC DNA]</scope>
    <source>
        <strain evidence="2">DSM 7</strain>
    </source>
</reference>
<evidence type="ECO:0000313" key="1">
    <source>
        <dbReference type="EMBL" id="CBI42060.1"/>
    </source>
</evidence>
<organism evidence="1 2">
    <name type="scientific">Bacillus amyloliquefaciens (strain ATCC 23350 / DSM 7 / BCRC 11601 / CCUG 28519 / NBRC 15535 / NRRL B-14393 / F)</name>
    <dbReference type="NCBI Taxonomy" id="692420"/>
    <lineage>
        <taxon>Bacteria</taxon>
        <taxon>Bacillati</taxon>
        <taxon>Bacillota</taxon>
        <taxon>Bacilli</taxon>
        <taxon>Bacillales</taxon>
        <taxon>Bacillaceae</taxon>
        <taxon>Bacillus</taxon>
        <taxon>Bacillus amyloliquefaciens group</taxon>
    </lineage>
</organism>